<dbReference type="GO" id="GO:0003700">
    <property type="term" value="F:DNA-binding transcription factor activity"/>
    <property type="evidence" value="ECO:0007669"/>
    <property type="project" value="InterPro"/>
</dbReference>
<keyword evidence="2" id="KW-0805">Transcription regulation</keyword>
<reference evidence="6 7" key="1">
    <citation type="submission" date="2018-09" db="EMBL/GenBank/DDBJ databases">
        <authorList>
            <person name="Postec A."/>
        </authorList>
    </citation>
    <scope>NUCLEOTIDE SEQUENCE [LARGE SCALE GENOMIC DNA]</scope>
    <source>
        <strain evidence="6">70B-A</strain>
    </source>
</reference>
<dbReference type="SUPFAM" id="SSF53850">
    <property type="entry name" value="Periplasmic binding protein-like II"/>
    <property type="match status" value="1"/>
</dbReference>
<keyword evidence="3" id="KW-0238">DNA-binding</keyword>
<gene>
    <name evidence="6" type="ORF">PATL70BA_0688</name>
</gene>
<protein>
    <submittedName>
        <fullName evidence="6">LysR family transcriptional regulator</fullName>
    </submittedName>
</protein>
<dbReference type="AlphaFoldDB" id="A0A3P7NTM0"/>
<name>A0A3P7NTM0_9FIRM</name>
<accession>A0A3P7NTM0</accession>
<dbReference type="PROSITE" id="PS50931">
    <property type="entry name" value="HTH_LYSR"/>
    <property type="match status" value="1"/>
</dbReference>
<evidence type="ECO:0000256" key="4">
    <source>
        <dbReference type="ARBA" id="ARBA00023163"/>
    </source>
</evidence>
<dbReference type="InterPro" id="IPR036390">
    <property type="entry name" value="WH_DNA-bd_sf"/>
</dbReference>
<evidence type="ECO:0000313" key="7">
    <source>
        <dbReference type="Proteomes" id="UP000279029"/>
    </source>
</evidence>
<organism evidence="6 7">
    <name type="scientific">Petrocella atlantisensis</name>
    <dbReference type="NCBI Taxonomy" id="2173034"/>
    <lineage>
        <taxon>Bacteria</taxon>
        <taxon>Bacillati</taxon>
        <taxon>Bacillota</taxon>
        <taxon>Clostridia</taxon>
        <taxon>Lachnospirales</taxon>
        <taxon>Vallitaleaceae</taxon>
        <taxon>Petrocella</taxon>
    </lineage>
</organism>
<dbReference type="Pfam" id="PF03466">
    <property type="entry name" value="LysR_substrate"/>
    <property type="match status" value="1"/>
</dbReference>
<dbReference type="EMBL" id="LR130778">
    <property type="protein sequence ID" value="VDN46554.1"/>
    <property type="molecule type" value="Genomic_DNA"/>
</dbReference>
<evidence type="ECO:0000256" key="1">
    <source>
        <dbReference type="ARBA" id="ARBA00009437"/>
    </source>
</evidence>
<dbReference type="Gene3D" id="1.10.10.10">
    <property type="entry name" value="Winged helix-like DNA-binding domain superfamily/Winged helix DNA-binding domain"/>
    <property type="match status" value="1"/>
</dbReference>
<dbReference type="CDD" id="cd05466">
    <property type="entry name" value="PBP2_LTTR_substrate"/>
    <property type="match status" value="1"/>
</dbReference>
<dbReference type="Gene3D" id="3.40.190.290">
    <property type="match status" value="1"/>
</dbReference>
<dbReference type="InterPro" id="IPR036388">
    <property type="entry name" value="WH-like_DNA-bd_sf"/>
</dbReference>
<keyword evidence="7" id="KW-1185">Reference proteome</keyword>
<evidence type="ECO:0000313" key="6">
    <source>
        <dbReference type="EMBL" id="VDN46554.1"/>
    </source>
</evidence>
<sequence length="292" mass="33603">MTAELYYVFYQVAEYESISKAAKALFVSQPAISKSIRNLEADLGVLLFVRHAKGVTLTTEGQLLYDHVATAFRQIHEGEKLLHQLRDRSFGAIRIGISNTLCKYYFMPFLNRFHQVYPKLKIEIVNRTSLETMKLLEEGFLDCAIISDLKADQPFEFIELMKIQDIFVSRQRPPKAVIPLKELEHYPMLLLERNNATRDHLERFLEQHHVALNVDIEISSMEFLVEFAKIGLGVASVIGNFVTEEISDKKIYEWPVVPMIPQRSIGLLFDKKRGISIACNTFIEFMKTDNGI</sequence>
<dbReference type="InterPro" id="IPR000847">
    <property type="entry name" value="LysR_HTH_N"/>
</dbReference>
<dbReference type="PANTHER" id="PTHR30126:SF64">
    <property type="entry name" value="HTH-TYPE TRANSCRIPTIONAL REGULATOR CITR"/>
    <property type="match status" value="1"/>
</dbReference>
<dbReference type="GO" id="GO:0000976">
    <property type="term" value="F:transcription cis-regulatory region binding"/>
    <property type="evidence" value="ECO:0007669"/>
    <property type="project" value="TreeGrafter"/>
</dbReference>
<dbReference type="Proteomes" id="UP000279029">
    <property type="component" value="Chromosome"/>
</dbReference>
<dbReference type="PRINTS" id="PR00039">
    <property type="entry name" value="HTHLYSR"/>
</dbReference>
<dbReference type="InterPro" id="IPR005119">
    <property type="entry name" value="LysR_subst-bd"/>
</dbReference>
<dbReference type="KEGG" id="cbar:PATL70BA_0688"/>
<dbReference type="PANTHER" id="PTHR30126">
    <property type="entry name" value="HTH-TYPE TRANSCRIPTIONAL REGULATOR"/>
    <property type="match status" value="1"/>
</dbReference>
<evidence type="ECO:0000256" key="2">
    <source>
        <dbReference type="ARBA" id="ARBA00023015"/>
    </source>
</evidence>
<dbReference type="RefSeq" id="WP_243115957.1">
    <property type="nucleotide sequence ID" value="NZ_LR130778.1"/>
</dbReference>
<comment type="similarity">
    <text evidence="1">Belongs to the LysR transcriptional regulatory family.</text>
</comment>
<evidence type="ECO:0000259" key="5">
    <source>
        <dbReference type="PROSITE" id="PS50931"/>
    </source>
</evidence>
<keyword evidence="4" id="KW-0804">Transcription</keyword>
<dbReference type="FunFam" id="1.10.10.10:FF:000001">
    <property type="entry name" value="LysR family transcriptional regulator"/>
    <property type="match status" value="1"/>
</dbReference>
<dbReference type="Pfam" id="PF00126">
    <property type="entry name" value="HTH_1"/>
    <property type="match status" value="1"/>
</dbReference>
<evidence type="ECO:0000256" key="3">
    <source>
        <dbReference type="ARBA" id="ARBA00023125"/>
    </source>
</evidence>
<feature type="domain" description="HTH lysR-type" evidence="5">
    <location>
        <begin position="1"/>
        <end position="58"/>
    </location>
</feature>
<proteinExistence type="inferred from homology"/>
<dbReference type="SUPFAM" id="SSF46785">
    <property type="entry name" value="Winged helix' DNA-binding domain"/>
    <property type="match status" value="1"/>
</dbReference>